<dbReference type="InterPro" id="IPR012945">
    <property type="entry name" value="Tubulin-bd_cofactor_C_dom"/>
</dbReference>
<organism evidence="3 4">
    <name type="scientific">Plasmodium relictum</name>
    <dbReference type="NCBI Taxonomy" id="85471"/>
    <lineage>
        <taxon>Eukaryota</taxon>
        <taxon>Sar</taxon>
        <taxon>Alveolata</taxon>
        <taxon>Apicomplexa</taxon>
        <taxon>Aconoidasida</taxon>
        <taxon>Haemosporida</taxon>
        <taxon>Plasmodiidae</taxon>
        <taxon>Plasmodium</taxon>
        <taxon>Plasmodium (Haemamoeba)</taxon>
    </lineage>
</organism>
<sequence>MKKIKENNELYINNCENKNEISLNKSNVSYDYIRTNSNVNRKEKGLFIRKEIFDHAIIYTTSKLEENTLLIYLRNFYEYFKKTKQNNNNEKNLNEEIYISLNDWLAYNELLNNQDNVLFNIFTTNICRSMWTLLSITLQSVRKKNNLNKQNTIFNTPYEELHIYKTNKKKKENKYRDDDKKEFFNKYDRYYIKDNEEKNQTEYNKINSNENKKENSIDNIKKNDNYFSVWNNGWLNEYICIELVIFFIILQFLKIDNVKKKYDKSLSEDCWPNFIESPRSISNSSNSSLKNVNNLNNSLYRQNLSDFFNFCGKNYKNFLKTYLIAFLSSTDISNSTLSDMPLYFKSYHFFLLDFIIDTNDNKNVHETFLLNNDYQILYKTKHILNWLLDSLCMDESNYNVGTMNMYHSDLNENNILNCGIEEINNDIYEIKHLQGKTLYINSDKNIVNIINCKECNIFIISTVEYLKINFCVDCYIISLSVEMITTLFNSSNIDIHLVTRCLKIENAVDTNIYVYTETNIIIFGDTRNIQLAPYNILNSNQKKCLEKSKIIFNEKNCELFAFPLKCKTNICHSSLNLANTLKTSNNNFMNTFDENKVLSKENITNNNSYNHLNDNKKLSISNKTHDNTNLSNSFTDYVYYLLNPANFFLVEFPGNDLYCRKKNMRDNLNESSFNENIDNNLNERENNTMNNDLKYNFSNYINNNTNDKYVCLFLPEVYKNAIENQNEYILSFLNFMNNIKLTNSQKQKITKILTFKLYEYIRKSQKTFRLLNDFIIRDQENANIHFNN</sequence>
<dbReference type="AlphaFoldDB" id="A0A1J1HCQ3"/>
<evidence type="ECO:0000313" key="3">
    <source>
        <dbReference type="EMBL" id="CRH03666.1"/>
    </source>
</evidence>
<name>A0A1J1HCQ3_PLARL</name>
<protein>
    <recommendedName>
        <fullName evidence="2">C-CAP/cofactor C-like domain-containing protein</fullName>
    </recommendedName>
</protein>
<evidence type="ECO:0000259" key="2">
    <source>
        <dbReference type="PROSITE" id="PS51329"/>
    </source>
</evidence>
<reference evidence="3 4" key="1">
    <citation type="submission" date="2015-04" db="EMBL/GenBank/DDBJ databases">
        <authorList>
            <consortium name="Pathogen Informatics"/>
        </authorList>
    </citation>
    <scope>NUCLEOTIDE SEQUENCE [LARGE SCALE GENOMIC DNA]</scope>
    <source>
        <strain evidence="3 4">SGS1</strain>
    </source>
</reference>
<dbReference type="PANTHER" id="PTHR16052">
    <property type="entry name" value="TBCC DOMAIN-CONTAINING PROTEIN 1"/>
    <property type="match status" value="1"/>
</dbReference>
<dbReference type="InterPro" id="IPR017901">
    <property type="entry name" value="C-CAP_CF_C-like"/>
</dbReference>
<dbReference type="VEuPathDB" id="PlasmoDB:PRELSG_1302400"/>
<dbReference type="PROSITE" id="PS51329">
    <property type="entry name" value="C_CAP_COFACTOR_C"/>
    <property type="match status" value="1"/>
</dbReference>
<gene>
    <name evidence="3" type="ORF">PRELSG_1302400</name>
</gene>
<comment type="similarity">
    <text evidence="1">Belongs to the TBCC family.</text>
</comment>
<keyword evidence="4" id="KW-1185">Reference proteome</keyword>
<evidence type="ECO:0000313" key="4">
    <source>
        <dbReference type="Proteomes" id="UP000220158"/>
    </source>
</evidence>
<dbReference type="RefSeq" id="XP_028535673.1">
    <property type="nucleotide sequence ID" value="XM_028678536.1"/>
</dbReference>
<proteinExistence type="inferred from homology"/>
<dbReference type="GeneID" id="39737957"/>
<accession>A0A1J1HCQ3</accession>
<feature type="domain" description="C-CAP/cofactor C-like" evidence="2">
    <location>
        <begin position="415"/>
        <end position="554"/>
    </location>
</feature>
<dbReference type="KEGG" id="prel:PRELSG_1302400"/>
<evidence type="ECO:0000256" key="1">
    <source>
        <dbReference type="ARBA" id="ARBA00008848"/>
    </source>
</evidence>
<dbReference type="OrthoDB" id="427777at2759"/>
<dbReference type="InterPro" id="IPR039589">
    <property type="entry name" value="TBCC1"/>
</dbReference>
<dbReference type="OMA" id="AFPLKCK"/>
<dbReference type="Gene3D" id="2.160.20.70">
    <property type="match status" value="1"/>
</dbReference>
<dbReference type="Pfam" id="PF07986">
    <property type="entry name" value="TBCC"/>
    <property type="match status" value="1"/>
</dbReference>
<dbReference type="PANTHER" id="PTHR16052:SF0">
    <property type="entry name" value="TBCC DOMAIN-CONTAINING PROTEIN 1"/>
    <property type="match status" value="1"/>
</dbReference>
<dbReference type="Proteomes" id="UP000220158">
    <property type="component" value="Chromosome 13"/>
</dbReference>
<dbReference type="InterPro" id="IPR016098">
    <property type="entry name" value="CAP/MinC_C"/>
</dbReference>
<dbReference type="EMBL" id="LN835308">
    <property type="protein sequence ID" value="CRH03666.1"/>
    <property type="molecule type" value="Genomic_DNA"/>
</dbReference>